<dbReference type="Pfam" id="PF01408">
    <property type="entry name" value="GFO_IDH_MocA"/>
    <property type="match status" value="1"/>
</dbReference>
<dbReference type="SUPFAM" id="SSF51735">
    <property type="entry name" value="NAD(P)-binding Rossmann-fold domains"/>
    <property type="match status" value="1"/>
</dbReference>
<dbReference type="PANTHER" id="PTHR43377">
    <property type="entry name" value="BILIVERDIN REDUCTASE A"/>
    <property type="match status" value="1"/>
</dbReference>
<sequence>MSDATHATQPLRTAVIGVGYLGRFHAQKYAQIAGSKLVAVVDANAEACAKVAAELGTQAISDYRELIGKVDAVSVAVPTPLHHKIGCDLLKQGIDVLIEKPIATTVEEARELVDLARIHRRILQVGHLERFNPAVLAAAARLHTPRFVESHRLAPFKQRGTDVSVVLDLMIHDIDLIQELVGTPIESIDAVGATVFSGEIDIVNARLRFQGGCVANTTASRISLKQERKIRIFQDDAYLSVDMQQKILTVIRKKEGEAPVESPAQVSIEEQSFDQGDALLAEIEAFLKAVRERSTPVVTGEDGLRALETAMKITALVQPEAS</sequence>
<dbReference type="Pfam" id="PF02894">
    <property type="entry name" value="GFO_IDH_MocA_C"/>
    <property type="match status" value="1"/>
</dbReference>
<dbReference type="InterPro" id="IPR004104">
    <property type="entry name" value="Gfo/Idh/MocA-like_OxRdtase_C"/>
</dbReference>
<accession>A0ABS1WZK2</accession>
<gene>
    <name evidence="3" type="ORF">JM946_16845</name>
</gene>
<feature type="domain" description="Gfo/Idh/MocA-like oxidoreductase C-terminal" evidence="2">
    <location>
        <begin position="158"/>
        <end position="311"/>
    </location>
</feature>
<dbReference type="RefSeq" id="WP_203168508.1">
    <property type="nucleotide sequence ID" value="NZ_JAEVLS010000003.1"/>
</dbReference>
<dbReference type="PANTHER" id="PTHR43377:SF1">
    <property type="entry name" value="BILIVERDIN REDUCTASE A"/>
    <property type="match status" value="1"/>
</dbReference>
<evidence type="ECO:0000313" key="3">
    <source>
        <dbReference type="EMBL" id="MBM0106402.1"/>
    </source>
</evidence>
<dbReference type="Gene3D" id="3.40.50.720">
    <property type="entry name" value="NAD(P)-binding Rossmann-like Domain"/>
    <property type="match status" value="1"/>
</dbReference>
<keyword evidence="4" id="KW-1185">Reference proteome</keyword>
<dbReference type="InterPro" id="IPR051450">
    <property type="entry name" value="Gfo/Idh/MocA_Oxidoreductases"/>
</dbReference>
<feature type="domain" description="Gfo/Idh/MocA-like oxidoreductase N-terminal" evidence="1">
    <location>
        <begin position="11"/>
        <end position="127"/>
    </location>
</feature>
<dbReference type="InterPro" id="IPR000683">
    <property type="entry name" value="Gfo/Idh/MocA-like_OxRdtase_N"/>
</dbReference>
<dbReference type="EMBL" id="JAEVLS010000003">
    <property type="protein sequence ID" value="MBM0106402.1"/>
    <property type="molecule type" value="Genomic_DNA"/>
</dbReference>
<dbReference type="Proteomes" id="UP000661077">
    <property type="component" value="Unassembled WGS sequence"/>
</dbReference>
<name>A0ABS1WZK2_9GAMM</name>
<dbReference type="Gene3D" id="3.30.360.10">
    <property type="entry name" value="Dihydrodipicolinate Reductase, domain 2"/>
    <property type="match status" value="1"/>
</dbReference>
<dbReference type="InterPro" id="IPR036291">
    <property type="entry name" value="NAD(P)-bd_dom_sf"/>
</dbReference>
<organism evidence="3 4">
    <name type="scientific">Steroidobacter gossypii</name>
    <dbReference type="NCBI Taxonomy" id="2805490"/>
    <lineage>
        <taxon>Bacteria</taxon>
        <taxon>Pseudomonadati</taxon>
        <taxon>Pseudomonadota</taxon>
        <taxon>Gammaproteobacteria</taxon>
        <taxon>Steroidobacterales</taxon>
        <taxon>Steroidobacteraceae</taxon>
        <taxon>Steroidobacter</taxon>
    </lineage>
</organism>
<protein>
    <submittedName>
        <fullName evidence="3">Gfo/Idh/MocA family oxidoreductase</fullName>
    </submittedName>
</protein>
<evidence type="ECO:0000313" key="4">
    <source>
        <dbReference type="Proteomes" id="UP000661077"/>
    </source>
</evidence>
<evidence type="ECO:0000259" key="2">
    <source>
        <dbReference type="Pfam" id="PF02894"/>
    </source>
</evidence>
<proteinExistence type="predicted"/>
<evidence type="ECO:0000259" key="1">
    <source>
        <dbReference type="Pfam" id="PF01408"/>
    </source>
</evidence>
<reference evidence="3 4" key="1">
    <citation type="journal article" date="2021" name="Int. J. Syst. Evol. Microbiol.">
        <title>Steroidobacter gossypii sp. nov., isolated from soil of cotton cropping field.</title>
        <authorList>
            <person name="Huang R."/>
            <person name="Yang S."/>
            <person name="Zhen C."/>
            <person name="Liu W."/>
        </authorList>
    </citation>
    <scope>NUCLEOTIDE SEQUENCE [LARGE SCALE GENOMIC DNA]</scope>
    <source>
        <strain evidence="3 4">S1-65</strain>
    </source>
</reference>
<dbReference type="SUPFAM" id="SSF55347">
    <property type="entry name" value="Glyceraldehyde-3-phosphate dehydrogenase-like, C-terminal domain"/>
    <property type="match status" value="1"/>
</dbReference>
<comment type="caution">
    <text evidence="3">The sequence shown here is derived from an EMBL/GenBank/DDBJ whole genome shotgun (WGS) entry which is preliminary data.</text>
</comment>